<proteinExistence type="predicted"/>
<name>A0AAU7DGH0_9BACT</name>
<protein>
    <submittedName>
        <fullName evidence="5">Tetratricopeptide repeat protein</fullName>
    </submittedName>
</protein>
<evidence type="ECO:0000256" key="4">
    <source>
        <dbReference type="SAM" id="SignalP"/>
    </source>
</evidence>
<evidence type="ECO:0000313" key="5">
    <source>
        <dbReference type="EMBL" id="XBH17152.1"/>
    </source>
</evidence>
<dbReference type="PROSITE" id="PS50293">
    <property type="entry name" value="TPR_REGION"/>
    <property type="match status" value="1"/>
</dbReference>
<reference evidence="5" key="1">
    <citation type="submission" date="2023-03" db="EMBL/GenBank/DDBJ databases">
        <title>Edaphobacter sp.</title>
        <authorList>
            <person name="Huber K.J."/>
            <person name="Papendorf J."/>
            <person name="Pilke C."/>
            <person name="Bunk B."/>
            <person name="Sproeer C."/>
            <person name="Pester M."/>
        </authorList>
    </citation>
    <scope>NUCLEOTIDE SEQUENCE</scope>
    <source>
        <strain evidence="5">DSM 110680</strain>
    </source>
</reference>
<dbReference type="PROSITE" id="PS50005">
    <property type="entry name" value="TPR"/>
    <property type="match status" value="2"/>
</dbReference>
<dbReference type="PANTHER" id="PTHR44943">
    <property type="entry name" value="CELLULOSE SYNTHASE OPERON PROTEIN C"/>
    <property type="match status" value="1"/>
</dbReference>
<dbReference type="PANTHER" id="PTHR44943:SF8">
    <property type="entry name" value="TPR REPEAT-CONTAINING PROTEIN MJ0263"/>
    <property type="match status" value="1"/>
</dbReference>
<dbReference type="InterPro" id="IPR011990">
    <property type="entry name" value="TPR-like_helical_dom_sf"/>
</dbReference>
<dbReference type="SMART" id="SM00028">
    <property type="entry name" value="TPR"/>
    <property type="match status" value="7"/>
</dbReference>
<feature type="chain" id="PRO_5043672091" evidence="4">
    <location>
        <begin position="24"/>
        <end position="312"/>
    </location>
</feature>
<keyword evidence="1" id="KW-0677">Repeat</keyword>
<evidence type="ECO:0000256" key="2">
    <source>
        <dbReference type="ARBA" id="ARBA00022803"/>
    </source>
</evidence>
<keyword evidence="4" id="KW-0732">Signal</keyword>
<dbReference type="Pfam" id="PF13181">
    <property type="entry name" value="TPR_8"/>
    <property type="match status" value="1"/>
</dbReference>
<gene>
    <name evidence="5" type="ORF">P8935_21620</name>
</gene>
<dbReference type="EMBL" id="CP121196">
    <property type="protein sequence ID" value="XBH17152.1"/>
    <property type="molecule type" value="Genomic_DNA"/>
</dbReference>
<evidence type="ECO:0000256" key="3">
    <source>
        <dbReference type="PROSITE-ProRule" id="PRU00339"/>
    </source>
</evidence>
<feature type="repeat" description="TPR" evidence="3">
    <location>
        <begin position="137"/>
        <end position="170"/>
    </location>
</feature>
<dbReference type="Gene3D" id="1.25.40.10">
    <property type="entry name" value="Tetratricopeptide repeat domain"/>
    <property type="match status" value="2"/>
</dbReference>
<keyword evidence="2 3" id="KW-0802">TPR repeat</keyword>
<dbReference type="SUPFAM" id="SSF48452">
    <property type="entry name" value="TPR-like"/>
    <property type="match status" value="1"/>
</dbReference>
<feature type="signal peptide" evidence="4">
    <location>
        <begin position="1"/>
        <end position="23"/>
    </location>
</feature>
<dbReference type="InterPro" id="IPR051685">
    <property type="entry name" value="Ycf3/AcsC/BcsC/TPR_MFPF"/>
</dbReference>
<accession>A0AAU7DGH0</accession>
<dbReference type="AlphaFoldDB" id="A0AAU7DGH0"/>
<sequence length="312" mass="34689">MKTNAATILLAFLGALTAGRLSAQSTGAAKEAKPVAYPYAAEESGGLSPSLLRKDLDLRAALSAAPDSAELMYAYALVLRQEGKARDSLAAYTRAASMRKPTAQELRSVALDYVMLSDYDDAIHWLELAVQIDPHDVDALYSLGRCYYSKDRYQEARKLYEQVLAIQPKNIKAEENIGLVYDATNEPEKAEEALRKATSWADANGQDEWPFLDLGVFLLDHNRLPEAIDDLRIAIRIRPTRAESHEKLGRALLASQDAVGGINELREATRLEPDNPRTHYELGRALRQAGQIDKAQEEFKLSQKLYTSHSQE</sequence>
<evidence type="ECO:0000256" key="1">
    <source>
        <dbReference type="ARBA" id="ARBA00022737"/>
    </source>
</evidence>
<dbReference type="Pfam" id="PF14559">
    <property type="entry name" value="TPR_19"/>
    <property type="match status" value="2"/>
</dbReference>
<feature type="repeat" description="TPR" evidence="3">
    <location>
        <begin position="103"/>
        <end position="136"/>
    </location>
</feature>
<organism evidence="5">
    <name type="scientific">Telmatobacter sp. DSM 110680</name>
    <dbReference type="NCBI Taxonomy" id="3036704"/>
    <lineage>
        <taxon>Bacteria</taxon>
        <taxon>Pseudomonadati</taxon>
        <taxon>Acidobacteriota</taxon>
        <taxon>Terriglobia</taxon>
        <taxon>Terriglobales</taxon>
        <taxon>Acidobacteriaceae</taxon>
        <taxon>Telmatobacter</taxon>
    </lineage>
</organism>
<dbReference type="RefSeq" id="WP_348262383.1">
    <property type="nucleotide sequence ID" value="NZ_CP121196.1"/>
</dbReference>
<dbReference type="InterPro" id="IPR019734">
    <property type="entry name" value="TPR_rpt"/>
</dbReference>